<dbReference type="EMBL" id="VBQZ03000170">
    <property type="protein sequence ID" value="MXQ96701.1"/>
    <property type="molecule type" value="Genomic_DNA"/>
</dbReference>
<evidence type="ECO:0000256" key="4">
    <source>
        <dbReference type="ARBA" id="ARBA00022723"/>
    </source>
</evidence>
<dbReference type="PANTHER" id="PTHR10201:SF291">
    <property type="entry name" value="MATRIX METALLOPROTEINASE 1, ISOFORM C-RELATED"/>
    <property type="match status" value="1"/>
</dbReference>
<keyword evidence="4" id="KW-0479">Metal-binding</keyword>
<dbReference type="GO" id="GO:0031012">
    <property type="term" value="C:extracellular matrix"/>
    <property type="evidence" value="ECO:0007669"/>
    <property type="project" value="InterPro"/>
</dbReference>
<dbReference type="InterPro" id="IPR001818">
    <property type="entry name" value="Pept_M10_metallopeptidase"/>
</dbReference>
<dbReference type="GO" id="GO:0030574">
    <property type="term" value="P:collagen catabolic process"/>
    <property type="evidence" value="ECO:0007669"/>
    <property type="project" value="TreeGrafter"/>
</dbReference>
<evidence type="ECO:0000313" key="11">
    <source>
        <dbReference type="Proteomes" id="UP000322234"/>
    </source>
</evidence>
<evidence type="ECO:0000256" key="8">
    <source>
        <dbReference type="ARBA" id="ARBA00023049"/>
    </source>
</evidence>
<name>A0A6B0S5B6_9CETA</name>
<evidence type="ECO:0000256" key="2">
    <source>
        <dbReference type="ARBA" id="ARBA00010370"/>
    </source>
</evidence>
<dbReference type="GO" id="GO:0030198">
    <property type="term" value="P:extracellular matrix organization"/>
    <property type="evidence" value="ECO:0007669"/>
    <property type="project" value="TreeGrafter"/>
</dbReference>
<feature type="domain" description="Peptidase M10 metallopeptidase" evidence="9">
    <location>
        <begin position="6"/>
        <end position="77"/>
    </location>
</feature>
<evidence type="ECO:0000313" key="10">
    <source>
        <dbReference type="EMBL" id="MXQ96701.1"/>
    </source>
</evidence>
<evidence type="ECO:0000256" key="3">
    <source>
        <dbReference type="ARBA" id="ARBA00022670"/>
    </source>
</evidence>
<sequence>MLSKTMLSKQYSSKGLEISVHFDDDELWTNDSKGHQCCVFINFFPVFAHEFGHTLGPHRSSNAKALIYTHVSQRKNFSKDVGKDLVQDRITGEGPTQYECKISEDHAVQMLKGNDLLNC</sequence>
<dbReference type="GO" id="GO:0006508">
    <property type="term" value="P:proteolysis"/>
    <property type="evidence" value="ECO:0007669"/>
    <property type="project" value="UniProtKB-KW"/>
</dbReference>
<organism evidence="10 11">
    <name type="scientific">Bos mutus</name>
    <name type="common">wild yak</name>
    <dbReference type="NCBI Taxonomy" id="72004"/>
    <lineage>
        <taxon>Eukaryota</taxon>
        <taxon>Metazoa</taxon>
        <taxon>Chordata</taxon>
        <taxon>Craniata</taxon>
        <taxon>Vertebrata</taxon>
        <taxon>Euteleostomi</taxon>
        <taxon>Mammalia</taxon>
        <taxon>Eutheria</taxon>
        <taxon>Laurasiatheria</taxon>
        <taxon>Artiodactyla</taxon>
        <taxon>Ruminantia</taxon>
        <taxon>Pecora</taxon>
        <taxon>Bovidae</taxon>
        <taxon>Bovinae</taxon>
        <taxon>Bos</taxon>
    </lineage>
</organism>
<dbReference type="AlphaFoldDB" id="A0A6B0S5B6"/>
<dbReference type="GO" id="GO:0004222">
    <property type="term" value="F:metalloendopeptidase activity"/>
    <property type="evidence" value="ECO:0007669"/>
    <property type="project" value="InterPro"/>
</dbReference>
<dbReference type="Pfam" id="PF00413">
    <property type="entry name" value="Peptidase_M10"/>
    <property type="match status" value="1"/>
</dbReference>
<comment type="caution">
    <text evidence="10">The sequence shown here is derived from an EMBL/GenBank/DDBJ whole genome shotgun (WGS) entry which is preliminary data.</text>
</comment>
<dbReference type="Gene3D" id="3.40.390.10">
    <property type="entry name" value="Collagenase (Catalytic Domain)"/>
    <property type="match status" value="1"/>
</dbReference>
<evidence type="ECO:0000256" key="5">
    <source>
        <dbReference type="ARBA" id="ARBA00022729"/>
    </source>
</evidence>
<keyword evidence="5" id="KW-0732">Signal</keyword>
<dbReference type="SUPFAM" id="SSF55486">
    <property type="entry name" value="Metalloproteases ('zincins'), catalytic domain"/>
    <property type="match status" value="1"/>
</dbReference>
<accession>A0A6B0S5B6</accession>
<evidence type="ECO:0000256" key="7">
    <source>
        <dbReference type="ARBA" id="ARBA00022833"/>
    </source>
</evidence>
<comment type="similarity">
    <text evidence="2">Belongs to the peptidase M10A family.</text>
</comment>
<keyword evidence="3" id="KW-0645">Protease</keyword>
<keyword evidence="11" id="KW-1185">Reference proteome</keyword>
<evidence type="ECO:0000256" key="6">
    <source>
        <dbReference type="ARBA" id="ARBA00022801"/>
    </source>
</evidence>
<keyword evidence="7" id="KW-0862">Zinc</keyword>
<gene>
    <name evidence="10" type="ORF">E5288_WYG013268</name>
</gene>
<evidence type="ECO:0000256" key="1">
    <source>
        <dbReference type="ARBA" id="ARBA00001947"/>
    </source>
</evidence>
<dbReference type="Proteomes" id="UP000322234">
    <property type="component" value="Unassembled WGS sequence"/>
</dbReference>
<keyword evidence="8" id="KW-0482">Metalloprotease</keyword>
<dbReference type="InterPro" id="IPR024079">
    <property type="entry name" value="MetalloPept_cat_dom_sf"/>
</dbReference>
<comment type="cofactor">
    <cofactor evidence="1">
        <name>Zn(2+)</name>
        <dbReference type="ChEBI" id="CHEBI:29105"/>
    </cofactor>
</comment>
<proteinExistence type="inferred from homology"/>
<evidence type="ECO:0000259" key="9">
    <source>
        <dbReference type="Pfam" id="PF00413"/>
    </source>
</evidence>
<dbReference type="PANTHER" id="PTHR10201">
    <property type="entry name" value="MATRIX METALLOPROTEINASE"/>
    <property type="match status" value="1"/>
</dbReference>
<protein>
    <recommendedName>
        <fullName evidence="9">Peptidase M10 metallopeptidase domain-containing protein</fullName>
    </recommendedName>
</protein>
<dbReference type="GO" id="GO:0008270">
    <property type="term" value="F:zinc ion binding"/>
    <property type="evidence" value="ECO:0007669"/>
    <property type="project" value="InterPro"/>
</dbReference>
<keyword evidence="6" id="KW-0378">Hydrolase</keyword>
<reference evidence="10" key="1">
    <citation type="submission" date="2019-10" db="EMBL/GenBank/DDBJ databases">
        <title>The sequence and de novo assembly of the wild yak genome.</title>
        <authorList>
            <person name="Liu Y."/>
        </authorList>
    </citation>
    <scope>NUCLEOTIDE SEQUENCE [LARGE SCALE GENOMIC DNA]</scope>
    <source>
        <strain evidence="10">WY2019</strain>
    </source>
</reference>